<sequence>MSVGIAGIRKKEFGWSLQVSDGSYVVVCVFIPLQARSAFFKIAEYHPEKITANSPYASKDKSASYFKMLEIPQFVANTSRTTFCPL</sequence>
<name>A0A6G4A6E1_9BACL</name>
<protein>
    <submittedName>
        <fullName evidence="1">Uncharacterized protein</fullName>
    </submittedName>
</protein>
<accession>A0A6G4A6E1</accession>
<dbReference type="AlphaFoldDB" id="A0A6G4A6E1"/>
<reference evidence="1" key="1">
    <citation type="submission" date="2020-02" db="EMBL/GenBank/DDBJ databases">
        <authorList>
            <person name="Shen X.-R."/>
            <person name="Zhang Y.-X."/>
        </authorList>
    </citation>
    <scope>NUCLEOTIDE SEQUENCE</scope>
    <source>
        <strain evidence="1">SYP-B3998</strain>
    </source>
</reference>
<dbReference type="EMBL" id="JAAIKC010000027">
    <property type="protein sequence ID" value="NEW09890.1"/>
    <property type="molecule type" value="Genomic_DNA"/>
</dbReference>
<gene>
    <name evidence="1" type="ORF">GK047_28740</name>
</gene>
<evidence type="ECO:0000313" key="1">
    <source>
        <dbReference type="EMBL" id="NEW09890.1"/>
    </source>
</evidence>
<dbReference type="RefSeq" id="WP_163954163.1">
    <property type="nucleotide sequence ID" value="NZ_JAAIKC010000027.1"/>
</dbReference>
<organism evidence="1">
    <name type="scientific">Paenibacillus sp. SYP-B3998</name>
    <dbReference type="NCBI Taxonomy" id="2678564"/>
    <lineage>
        <taxon>Bacteria</taxon>
        <taxon>Bacillati</taxon>
        <taxon>Bacillota</taxon>
        <taxon>Bacilli</taxon>
        <taxon>Bacillales</taxon>
        <taxon>Paenibacillaceae</taxon>
        <taxon>Paenibacillus</taxon>
    </lineage>
</organism>
<comment type="caution">
    <text evidence="1">The sequence shown here is derived from an EMBL/GenBank/DDBJ whole genome shotgun (WGS) entry which is preliminary data.</text>
</comment>
<proteinExistence type="predicted"/>